<dbReference type="RefSeq" id="WP_148773843.1">
    <property type="nucleotide sequence ID" value="NZ_VSSS01000030.1"/>
</dbReference>
<accession>A0A5D3KCQ8</accession>
<evidence type="ECO:0000313" key="2">
    <source>
        <dbReference type="Proteomes" id="UP000324758"/>
    </source>
</evidence>
<sequence length="113" mass="12724">MMVPQWTILVAIEDAADTAGIVRQVSFGSTEGQSFMVHQSRPLEARGFIQRTGSKTDKRTQVERLEVVDTDWPRRWSEHEKLKISRRAWRRGNGAAVWRFALIAAASATVVSA</sequence>
<protein>
    <submittedName>
        <fullName evidence="1">Uncharacterized protein</fullName>
    </submittedName>
</protein>
<name>A0A5D3KCQ8_9BRAD</name>
<dbReference type="OrthoDB" id="8239453at2"/>
<dbReference type="EMBL" id="VSSS01000030">
    <property type="protein sequence ID" value="TYL94076.1"/>
    <property type="molecule type" value="Genomic_DNA"/>
</dbReference>
<reference evidence="1 2" key="1">
    <citation type="submission" date="2019-08" db="EMBL/GenBank/DDBJ databases">
        <title>Bradyrhizobium hipponensis sp. nov., a rhizobium isolated from a Lupinus angustifolius root nodule in Tunisia.</title>
        <authorList>
            <person name="Off K."/>
            <person name="Rejili M."/>
            <person name="Mars M."/>
            <person name="Brachmann A."/>
            <person name="Marin M."/>
        </authorList>
    </citation>
    <scope>NUCLEOTIDE SEQUENCE [LARGE SCALE GENOMIC DNA]</scope>
    <source>
        <strain evidence="1 2">CTAW71</strain>
    </source>
</reference>
<dbReference type="AlphaFoldDB" id="A0A5D3KCQ8"/>
<keyword evidence="2" id="KW-1185">Reference proteome</keyword>
<evidence type="ECO:0000313" key="1">
    <source>
        <dbReference type="EMBL" id="TYL94076.1"/>
    </source>
</evidence>
<gene>
    <name evidence="1" type="ORF">FXB40_19770</name>
</gene>
<comment type="caution">
    <text evidence="1">The sequence shown here is derived from an EMBL/GenBank/DDBJ whole genome shotgun (WGS) entry which is preliminary data.</text>
</comment>
<proteinExistence type="predicted"/>
<dbReference type="Proteomes" id="UP000324758">
    <property type="component" value="Unassembled WGS sequence"/>
</dbReference>
<organism evidence="1 2">
    <name type="scientific">Bradyrhizobium rifense</name>
    <dbReference type="NCBI Taxonomy" id="515499"/>
    <lineage>
        <taxon>Bacteria</taxon>
        <taxon>Pseudomonadati</taxon>
        <taxon>Pseudomonadota</taxon>
        <taxon>Alphaproteobacteria</taxon>
        <taxon>Hyphomicrobiales</taxon>
        <taxon>Nitrobacteraceae</taxon>
        <taxon>Bradyrhizobium</taxon>
    </lineage>
</organism>